<evidence type="ECO:0000256" key="1">
    <source>
        <dbReference type="ARBA" id="ARBA00004561"/>
    </source>
</evidence>
<dbReference type="InterPro" id="IPR000259">
    <property type="entry name" value="Adhesion_dom_fimbrial"/>
</dbReference>
<feature type="chain" id="PRO_5045503371" evidence="4">
    <location>
        <begin position="31"/>
        <end position="319"/>
    </location>
</feature>
<evidence type="ECO:0000256" key="3">
    <source>
        <dbReference type="ARBA" id="ARBA00023263"/>
    </source>
</evidence>
<dbReference type="Proteomes" id="UP000310095">
    <property type="component" value="Unassembled WGS sequence"/>
</dbReference>
<dbReference type="PANTHER" id="PTHR33420:SF14">
    <property type="entry name" value="TYPE 1 FIMBRIN D-MANNOSE SPECIFIC ADHESIN"/>
    <property type="match status" value="1"/>
</dbReference>
<feature type="domain" description="Fimbrial-type adhesion" evidence="5">
    <location>
        <begin position="182"/>
        <end position="318"/>
    </location>
</feature>
<reference evidence="6 7" key="1">
    <citation type="submission" date="2019-05" db="EMBL/GenBank/DDBJ databases">
        <title>Identification and Biocontrol Activity Analysis of Biocontrol Strain PF-1 Based on Genome-wide Data.</title>
        <authorList>
            <person name="Qi J."/>
        </authorList>
    </citation>
    <scope>NUCLEOTIDE SEQUENCE [LARGE SCALE GENOMIC DNA]</scope>
    <source>
        <strain evidence="6 7">PF-1</strain>
    </source>
</reference>
<comment type="similarity">
    <text evidence="2">Belongs to the fimbrial protein family.</text>
</comment>
<evidence type="ECO:0000256" key="2">
    <source>
        <dbReference type="ARBA" id="ARBA00006671"/>
    </source>
</evidence>
<name>A0ABY2VNU6_9PSED</name>
<dbReference type="EMBL" id="VAVY01000001">
    <property type="protein sequence ID" value="TMM67262.1"/>
    <property type="molecule type" value="Genomic_DNA"/>
</dbReference>
<gene>
    <name evidence="6" type="ORF">FEF10_07385</name>
</gene>
<protein>
    <submittedName>
        <fullName evidence="6">Fimbrial protein</fullName>
    </submittedName>
</protein>
<dbReference type="PANTHER" id="PTHR33420">
    <property type="entry name" value="FIMBRIAL SUBUNIT ELFA-RELATED"/>
    <property type="match status" value="1"/>
</dbReference>
<organism evidence="6 7">
    <name type="scientific">Pseudomonas protegens</name>
    <dbReference type="NCBI Taxonomy" id="380021"/>
    <lineage>
        <taxon>Bacteria</taxon>
        <taxon>Pseudomonadati</taxon>
        <taxon>Pseudomonadota</taxon>
        <taxon>Gammaproteobacteria</taxon>
        <taxon>Pseudomonadales</taxon>
        <taxon>Pseudomonadaceae</taxon>
        <taxon>Pseudomonas</taxon>
    </lineage>
</organism>
<dbReference type="RefSeq" id="WP_081001305.1">
    <property type="nucleotide sequence ID" value="NZ_CP022097.2"/>
</dbReference>
<dbReference type="Pfam" id="PF00419">
    <property type="entry name" value="Fimbrial"/>
    <property type="match status" value="1"/>
</dbReference>
<comment type="caution">
    <text evidence="6">The sequence shown here is derived from an EMBL/GenBank/DDBJ whole genome shotgun (WGS) entry which is preliminary data.</text>
</comment>
<dbReference type="Gene3D" id="2.60.40.3310">
    <property type="match status" value="1"/>
</dbReference>
<feature type="signal peptide" evidence="4">
    <location>
        <begin position="1"/>
        <end position="30"/>
    </location>
</feature>
<sequence length="319" mass="34439">MFDSNKYHRLRALLNISVALIFPYSASAIAANCSFTQGKEFTANYASAPAALTIPRDAPIGTVVYEETVTAPQQGFTCSTSSPFIFALNPTFGSVTSGKIFPLGKTGLSIKINTSQNGYLSADRYLSGNYLDPARTYTLEIIKSGELSSKSKIPSGYLGAHQYGNLDLVKINLVNPIVLNTASCETPDVSVQMGDDYHLYEFSNIGSTPRNVKFNIKLNKCQSGIQKVTYALKATSQVIDQQQGIVALNSNSTARGIGLKLMDGVGQPISLGTTYPFNDFTSTGENFNIPLSATYYRLTTDELKAGSADAEVTFIVNYL</sequence>
<evidence type="ECO:0000259" key="5">
    <source>
        <dbReference type="Pfam" id="PF00419"/>
    </source>
</evidence>
<dbReference type="InterPro" id="IPR050263">
    <property type="entry name" value="Bact_Fimbrial_Adh_Pro"/>
</dbReference>
<evidence type="ECO:0000256" key="4">
    <source>
        <dbReference type="SAM" id="SignalP"/>
    </source>
</evidence>
<evidence type="ECO:0000313" key="6">
    <source>
        <dbReference type="EMBL" id="TMM67262.1"/>
    </source>
</evidence>
<dbReference type="Gene3D" id="2.60.40.1090">
    <property type="entry name" value="Fimbrial-type adhesion domain"/>
    <property type="match status" value="1"/>
</dbReference>
<accession>A0ABY2VNU6</accession>
<dbReference type="InterPro" id="IPR036937">
    <property type="entry name" value="Adhesion_dom_fimbrial_sf"/>
</dbReference>
<keyword evidence="7" id="KW-1185">Reference proteome</keyword>
<dbReference type="SUPFAM" id="SSF49401">
    <property type="entry name" value="Bacterial adhesins"/>
    <property type="match status" value="1"/>
</dbReference>
<dbReference type="InterPro" id="IPR008966">
    <property type="entry name" value="Adhesion_dom_sf"/>
</dbReference>
<keyword evidence="3" id="KW-0281">Fimbrium</keyword>
<evidence type="ECO:0000313" key="7">
    <source>
        <dbReference type="Proteomes" id="UP000310095"/>
    </source>
</evidence>
<keyword evidence="4" id="KW-0732">Signal</keyword>
<comment type="subcellular location">
    <subcellularLocation>
        <location evidence="1">Fimbrium</location>
    </subcellularLocation>
</comment>
<proteinExistence type="inferred from homology"/>